<dbReference type="EMBL" id="JANAVB010032618">
    <property type="protein sequence ID" value="KAJ6810075.1"/>
    <property type="molecule type" value="Genomic_DNA"/>
</dbReference>
<keyword evidence="9" id="KW-1133">Transmembrane helix</keyword>
<comment type="subcellular location">
    <subcellularLocation>
        <location evidence="7">Cell junction</location>
        <location evidence="7">Plasmodesma</location>
    </subcellularLocation>
    <subcellularLocation>
        <location evidence="1">Cell membrane</location>
        <topology evidence="1">Single-pass type I membrane protein</topology>
    </subcellularLocation>
</comment>
<dbReference type="InterPro" id="IPR038408">
    <property type="entry name" value="GNK2_sf"/>
</dbReference>
<evidence type="ECO:0000256" key="6">
    <source>
        <dbReference type="ARBA" id="ARBA00023157"/>
    </source>
</evidence>
<comment type="caution">
    <text evidence="11">The sequence shown here is derived from an EMBL/GenBank/DDBJ whole genome shotgun (WGS) entry which is preliminary data.</text>
</comment>
<name>A0AAX6F266_IRIPA</name>
<evidence type="ECO:0000259" key="10">
    <source>
        <dbReference type="PROSITE" id="PS51473"/>
    </source>
</evidence>
<dbReference type="PANTHER" id="PTHR32080">
    <property type="entry name" value="ANTIFUNGAL PROTEIN GINKBILOBIN-2-LIKE"/>
    <property type="match status" value="1"/>
</dbReference>
<dbReference type="InterPro" id="IPR051378">
    <property type="entry name" value="Cell2Cell_Antifungal"/>
</dbReference>
<dbReference type="GO" id="GO:0046739">
    <property type="term" value="P:transport of virus in multicellular host"/>
    <property type="evidence" value="ECO:0007669"/>
    <property type="project" value="TreeGrafter"/>
</dbReference>
<comment type="similarity">
    <text evidence="8">Belongs to the cysteine-rich repeat secretory protein family. Plasmodesmata-located proteins (PDLD) subfamily.</text>
</comment>
<evidence type="ECO:0000256" key="8">
    <source>
        <dbReference type="ARBA" id="ARBA00038393"/>
    </source>
</evidence>
<keyword evidence="12" id="KW-1185">Reference proteome</keyword>
<gene>
    <name evidence="11" type="ORF">M6B38_157640</name>
</gene>
<keyword evidence="6" id="KW-1015">Disulfide bond</keyword>
<dbReference type="GO" id="GO:0010497">
    <property type="term" value="P:plasmodesmata-mediated intercellular transport"/>
    <property type="evidence" value="ECO:0007669"/>
    <property type="project" value="TreeGrafter"/>
</dbReference>
<evidence type="ECO:0000313" key="11">
    <source>
        <dbReference type="EMBL" id="KAJ6810075.1"/>
    </source>
</evidence>
<evidence type="ECO:0000256" key="5">
    <source>
        <dbReference type="ARBA" id="ARBA00022949"/>
    </source>
</evidence>
<evidence type="ECO:0000256" key="2">
    <source>
        <dbReference type="ARBA" id="ARBA00022581"/>
    </source>
</evidence>
<protein>
    <submittedName>
        <fullName evidence="11">Cysteine-rich repeat secretory protein 11-like</fullName>
    </submittedName>
</protein>
<dbReference type="InterPro" id="IPR002902">
    <property type="entry name" value="GNK2"/>
</dbReference>
<dbReference type="GO" id="GO:0009506">
    <property type="term" value="C:plasmodesma"/>
    <property type="evidence" value="ECO:0007669"/>
    <property type="project" value="UniProtKB-SubCell"/>
</dbReference>
<organism evidence="11 12">
    <name type="scientific">Iris pallida</name>
    <name type="common">Sweet iris</name>
    <dbReference type="NCBI Taxonomy" id="29817"/>
    <lineage>
        <taxon>Eukaryota</taxon>
        <taxon>Viridiplantae</taxon>
        <taxon>Streptophyta</taxon>
        <taxon>Embryophyta</taxon>
        <taxon>Tracheophyta</taxon>
        <taxon>Spermatophyta</taxon>
        <taxon>Magnoliopsida</taxon>
        <taxon>Liliopsida</taxon>
        <taxon>Asparagales</taxon>
        <taxon>Iridaceae</taxon>
        <taxon>Iridoideae</taxon>
        <taxon>Irideae</taxon>
        <taxon>Iris</taxon>
    </lineage>
</organism>
<dbReference type="AlphaFoldDB" id="A0AAX6F266"/>
<reference evidence="11" key="1">
    <citation type="journal article" date="2023" name="GigaByte">
        <title>Genome assembly of the bearded iris, Iris pallida Lam.</title>
        <authorList>
            <person name="Bruccoleri R.E."/>
            <person name="Oakeley E.J."/>
            <person name="Faust A.M.E."/>
            <person name="Altorfer M."/>
            <person name="Dessus-Babus S."/>
            <person name="Burckhardt D."/>
            <person name="Oertli M."/>
            <person name="Naumann U."/>
            <person name="Petersen F."/>
            <person name="Wong J."/>
        </authorList>
    </citation>
    <scope>NUCLEOTIDE SEQUENCE</scope>
    <source>
        <strain evidence="11">GSM-AAB239-AS_SAM_17_03QT</strain>
    </source>
</reference>
<keyword evidence="2" id="KW-0945">Host-virus interaction</keyword>
<feature type="domain" description="Gnk2-homologous" evidence="10">
    <location>
        <begin position="134"/>
        <end position="234"/>
    </location>
</feature>
<evidence type="ECO:0000256" key="1">
    <source>
        <dbReference type="ARBA" id="ARBA00004251"/>
    </source>
</evidence>
<dbReference type="PANTHER" id="PTHR32080:SF24">
    <property type="entry name" value="PLASMODESMATA-LOCATED PROTEIN 2"/>
    <property type="match status" value="1"/>
</dbReference>
<dbReference type="GO" id="GO:0005886">
    <property type="term" value="C:plasma membrane"/>
    <property type="evidence" value="ECO:0007669"/>
    <property type="project" value="UniProtKB-SubCell"/>
</dbReference>
<feature type="transmembrane region" description="Helical" evidence="9">
    <location>
        <begin position="263"/>
        <end position="283"/>
    </location>
</feature>
<dbReference type="Gene3D" id="3.30.430.20">
    <property type="entry name" value="Gnk2 domain, C-X8-C-X2-C motif"/>
    <property type="match status" value="2"/>
</dbReference>
<dbReference type="CDD" id="cd23509">
    <property type="entry name" value="Gnk2-like"/>
    <property type="match status" value="2"/>
</dbReference>
<evidence type="ECO:0000256" key="7">
    <source>
        <dbReference type="ARBA" id="ARBA00024184"/>
    </source>
</evidence>
<keyword evidence="9" id="KW-0812">Transmembrane</keyword>
<dbReference type="Pfam" id="PF01657">
    <property type="entry name" value="Stress-antifung"/>
    <property type="match status" value="2"/>
</dbReference>
<accession>A0AAX6F266</accession>
<evidence type="ECO:0000313" key="12">
    <source>
        <dbReference type="Proteomes" id="UP001140949"/>
    </source>
</evidence>
<dbReference type="Proteomes" id="UP001140949">
    <property type="component" value="Unassembled WGS sequence"/>
</dbReference>
<reference evidence="11" key="2">
    <citation type="submission" date="2023-04" db="EMBL/GenBank/DDBJ databases">
        <authorList>
            <person name="Bruccoleri R.E."/>
            <person name="Oakeley E.J."/>
            <person name="Faust A.-M."/>
            <person name="Dessus-Babus S."/>
            <person name="Altorfer M."/>
            <person name="Burckhardt D."/>
            <person name="Oertli M."/>
            <person name="Naumann U."/>
            <person name="Petersen F."/>
            <person name="Wong J."/>
        </authorList>
    </citation>
    <scope>NUCLEOTIDE SEQUENCE</scope>
    <source>
        <strain evidence="11">GSM-AAB239-AS_SAM_17_03QT</strain>
        <tissue evidence="11">Leaf</tissue>
    </source>
</reference>
<evidence type="ECO:0000256" key="3">
    <source>
        <dbReference type="ARBA" id="ARBA00022729"/>
    </source>
</evidence>
<dbReference type="FunFam" id="3.30.430.20:FF:000008">
    <property type="entry name" value="cysteine-rich repeat secretory protein 3"/>
    <property type="match status" value="1"/>
</dbReference>
<keyword evidence="5" id="KW-0965">Cell junction</keyword>
<keyword evidence="3" id="KW-0732">Signal</keyword>
<evidence type="ECO:0000256" key="9">
    <source>
        <dbReference type="SAM" id="Phobius"/>
    </source>
</evidence>
<feature type="domain" description="Gnk2-homologous" evidence="10">
    <location>
        <begin position="28"/>
        <end position="131"/>
    </location>
</feature>
<proteinExistence type="inferred from homology"/>
<keyword evidence="4" id="KW-0677">Repeat</keyword>
<keyword evidence="9" id="KW-0472">Membrane</keyword>
<sequence>MMGIPKALLLLFLFFFLFFFLFQISAPADVYSLVYKGCASSGNAVSPPAVAALSSALLAQSSSSRFFKTTSSPSSGQSIFGLFQCRGDLSNADCSSCLGRLLPKWSSLCGPSAAARVQLAGCYALYQVSGFPQVSGTQMLYKTCGSGAGNGFEERRDTAFANLQSGMSTASNGFYATSYQAVYTMAQCEGGLSVADCATCVQQAVQKVEVECGGANSGQVYLDKCYISYSYYPNGVPRGGGGDGGGGGSGGGGGIGGQTGKTVAIVVGGAAGLGFLVICLLFARNLMKKKDDY</sequence>
<evidence type="ECO:0000256" key="4">
    <source>
        <dbReference type="ARBA" id="ARBA00022737"/>
    </source>
</evidence>
<dbReference type="PROSITE" id="PS51473">
    <property type="entry name" value="GNK2"/>
    <property type="match status" value="2"/>
</dbReference>